<dbReference type="CDD" id="cd03221">
    <property type="entry name" value="ABCF_EF-3"/>
    <property type="match status" value="2"/>
</dbReference>
<keyword evidence="8" id="KW-1185">Reference proteome</keyword>
<dbReference type="InterPro" id="IPR003593">
    <property type="entry name" value="AAA+_ATPase"/>
</dbReference>
<feature type="domain" description="ABC transporter" evidence="6">
    <location>
        <begin position="2"/>
        <end position="243"/>
    </location>
</feature>
<comment type="caution">
    <text evidence="7">The sequence shown here is derived from an EMBL/GenBank/DDBJ whole genome shotgun (WGS) entry which is preliminary data.</text>
</comment>
<dbReference type="EMBL" id="NBYO01000003">
    <property type="protein sequence ID" value="OXS99308.1"/>
    <property type="molecule type" value="Genomic_DNA"/>
</dbReference>
<dbReference type="PANTHER" id="PTHR19211:SF14">
    <property type="entry name" value="ATP-BINDING CASSETTE SUB-FAMILY F MEMBER 1"/>
    <property type="match status" value="1"/>
</dbReference>
<dbReference type="AlphaFoldDB" id="A0A231UTP0"/>
<keyword evidence="3" id="KW-0547">Nucleotide-binding</keyword>
<evidence type="ECO:0000256" key="1">
    <source>
        <dbReference type="ARBA" id="ARBA00005417"/>
    </source>
</evidence>
<dbReference type="PROSITE" id="PS50893">
    <property type="entry name" value="ABC_TRANSPORTER_2"/>
    <property type="match status" value="2"/>
</dbReference>
<feature type="compositionally biased region" description="Basic and acidic residues" evidence="5">
    <location>
        <begin position="525"/>
        <end position="545"/>
    </location>
</feature>
<dbReference type="SMART" id="SM00382">
    <property type="entry name" value="AAA"/>
    <property type="match status" value="2"/>
</dbReference>
<dbReference type="InterPro" id="IPR032781">
    <property type="entry name" value="ABC_tran_Xtn"/>
</dbReference>
<comment type="similarity">
    <text evidence="1">Belongs to the ABC transporter superfamily.</text>
</comment>
<dbReference type="GO" id="GO:0005524">
    <property type="term" value="F:ATP binding"/>
    <property type="evidence" value="ECO:0007669"/>
    <property type="project" value="UniProtKB-KW"/>
</dbReference>
<dbReference type="InterPro" id="IPR050611">
    <property type="entry name" value="ABCF"/>
</dbReference>
<feature type="domain" description="ABC transporter" evidence="6">
    <location>
        <begin position="311"/>
        <end position="526"/>
    </location>
</feature>
<evidence type="ECO:0000313" key="7">
    <source>
        <dbReference type="EMBL" id="OXS99308.1"/>
    </source>
</evidence>
<dbReference type="FunFam" id="3.40.50.300:FF:000011">
    <property type="entry name" value="Putative ABC transporter ATP-binding component"/>
    <property type="match status" value="1"/>
</dbReference>
<dbReference type="Gene3D" id="3.40.50.300">
    <property type="entry name" value="P-loop containing nucleotide triphosphate hydrolases"/>
    <property type="match status" value="2"/>
</dbReference>
<organism evidence="7 8">
    <name type="scientific">Notoacmeibacter marinus</name>
    <dbReference type="NCBI Taxonomy" id="1876515"/>
    <lineage>
        <taxon>Bacteria</taxon>
        <taxon>Pseudomonadati</taxon>
        <taxon>Pseudomonadota</taxon>
        <taxon>Alphaproteobacteria</taxon>
        <taxon>Hyphomicrobiales</taxon>
        <taxon>Notoacmeibacteraceae</taxon>
        <taxon>Notoacmeibacter</taxon>
    </lineage>
</organism>
<reference evidence="8" key="1">
    <citation type="journal article" date="2017" name="Int. J. Syst. Evol. Microbiol.">
        <title>Notoacmeibacter marinus gen. nov., sp. nov., isolated from the gut of a limpet and proposal of Notoacmeibacteraceae fam. nov. in the order Rhizobiales of the class Alphaproteobacteria.</title>
        <authorList>
            <person name="Huang Z."/>
            <person name="Guo F."/>
            <person name="Lai Q."/>
        </authorList>
    </citation>
    <scope>NUCLEOTIDE SEQUENCE [LARGE SCALE GENOMIC DNA]</scope>
    <source>
        <strain evidence="8">XMTR2A4</strain>
    </source>
</reference>
<sequence length="626" mass="68602">MLTISDLSLRIAGRLLLDHADLSLPTGAKAGLVGRNGAGKTTLFRAIRGEMPSESGRIDLPKGARIGGVSQEVPGTDEALLDIVLKADTERAALMAESETATDPMRIADIQTRLVDIDAHSAEARAAAILSGLGFDQDAQLRPARSFSGGWRMRVALAAVLFSQPDLLLLDEPTNYLDLEGTLWLENYLARYPHTVLLISHDRDLLNRAVSSIVHLEGKKLTFWRGGYDQFARQRAEKAELAAKAAEKQDARKKELQAFVDRFRAKASKARQAQSRLKMLEKMDAIDMPVDEHVAPFRFAEPQKEVASPAIRLEETAVGYEPGKLILKGLNLRIDADDRIALLGANGNGKSTFAKLLADRLKAEEGKMTVAPKLKVAMFAQHQMDDLHPNESAIEHVRALMPQAPEAKVRARVAQMGLPTEKMMTAAKDLSGGEKARLLMGLATFEGPNLLILDEPTNHLDIDSRRALTDALNAFSGAVILISHDRSLVESTADRLWLVHGGSVAPYEGDMEDYKSLILSLNRTSKGDKSKPSQSKAEIRRDAARKREEMKTLAKKIKEFESLMGNAQKRIQAIEAELADGDIYENDPARATKLAKERSDASVKLAETEAAWVEASEAYEGAVKDV</sequence>
<dbReference type="InterPro" id="IPR027417">
    <property type="entry name" value="P-loop_NTPase"/>
</dbReference>
<dbReference type="Pfam" id="PF00005">
    <property type="entry name" value="ABC_tran"/>
    <property type="match status" value="2"/>
</dbReference>
<gene>
    <name evidence="7" type="ORF">B7H23_14130</name>
</gene>
<evidence type="ECO:0000313" key="8">
    <source>
        <dbReference type="Proteomes" id="UP000215405"/>
    </source>
</evidence>
<accession>A0A231UTP0</accession>
<protein>
    <submittedName>
        <fullName evidence="7">Glycosyl transferase family 1</fullName>
    </submittedName>
</protein>
<keyword evidence="4" id="KW-0067">ATP-binding</keyword>
<dbReference type="SUPFAM" id="SSF52540">
    <property type="entry name" value="P-loop containing nucleoside triphosphate hydrolases"/>
    <property type="match status" value="2"/>
</dbReference>
<dbReference type="Proteomes" id="UP000215405">
    <property type="component" value="Unassembled WGS sequence"/>
</dbReference>
<dbReference type="PROSITE" id="PS00211">
    <property type="entry name" value="ABC_TRANSPORTER_1"/>
    <property type="match status" value="2"/>
</dbReference>
<evidence type="ECO:0000256" key="3">
    <source>
        <dbReference type="ARBA" id="ARBA00022741"/>
    </source>
</evidence>
<keyword evidence="2" id="KW-0677">Repeat</keyword>
<evidence type="ECO:0000256" key="2">
    <source>
        <dbReference type="ARBA" id="ARBA00022737"/>
    </source>
</evidence>
<feature type="region of interest" description="Disordered" evidence="5">
    <location>
        <begin position="524"/>
        <end position="545"/>
    </location>
</feature>
<evidence type="ECO:0000256" key="5">
    <source>
        <dbReference type="SAM" id="MobiDB-lite"/>
    </source>
</evidence>
<dbReference type="GO" id="GO:0016740">
    <property type="term" value="F:transferase activity"/>
    <property type="evidence" value="ECO:0007669"/>
    <property type="project" value="UniProtKB-KW"/>
</dbReference>
<proteinExistence type="inferred from homology"/>
<evidence type="ECO:0000256" key="4">
    <source>
        <dbReference type="ARBA" id="ARBA00022840"/>
    </source>
</evidence>
<dbReference type="RefSeq" id="WP_094078088.1">
    <property type="nucleotide sequence ID" value="NZ_NBYO01000003.1"/>
</dbReference>
<name>A0A231UTP0_9HYPH</name>
<dbReference type="PANTHER" id="PTHR19211">
    <property type="entry name" value="ATP-BINDING TRANSPORT PROTEIN-RELATED"/>
    <property type="match status" value="1"/>
</dbReference>
<keyword evidence="7" id="KW-0808">Transferase</keyword>
<dbReference type="InterPro" id="IPR003439">
    <property type="entry name" value="ABC_transporter-like_ATP-bd"/>
</dbReference>
<dbReference type="GO" id="GO:0016887">
    <property type="term" value="F:ATP hydrolysis activity"/>
    <property type="evidence" value="ECO:0007669"/>
    <property type="project" value="InterPro"/>
</dbReference>
<evidence type="ECO:0000259" key="6">
    <source>
        <dbReference type="PROSITE" id="PS50893"/>
    </source>
</evidence>
<dbReference type="InterPro" id="IPR017871">
    <property type="entry name" value="ABC_transporter-like_CS"/>
</dbReference>
<dbReference type="Pfam" id="PF12848">
    <property type="entry name" value="ABC_tran_Xtn"/>
    <property type="match status" value="1"/>
</dbReference>